<dbReference type="Proteomes" id="UP000886501">
    <property type="component" value="Unassembled WGS sequence"/>
</dbReference>
<organism evidence="1 2">
    <name type="scientific">Thelephora ganbajun</name>
    <name type="common">Ganba fungus</name>
    <dbReference type="NCBI Taxonomy" id="370292"/>
    <lineage>
        <taxon>Eukaryota</taxon>
        <taxon>Fungi</taxon>
        <taxon>Dikarya</taxon>
        <taxon>Basidiomycota</taxon>
        <taxon>Agaricomycotina</taxon>
        <taxon>Agaricomycetes</taxon>
        <taxon>Thelephorales</taxon>
        <taxon>Thelephoraceae</taxon>
        <taxon>Thelephora</taxon>
    </lineage>
</organism>
<evidence type="ECO:0000313" key="2">
    <source>
        <dbReference type="Proteomes" id="UP000886501"/>
    </source>
</evidence>
<protein>
    <submittedName>
        <fullName evidence="1">Uncharacterized protein</fullName>
    </submittedName>
</protein>
<name>A0ACB6Z363_THEGA</name>
<comment type="caution">
    <text evidence="1">The sequence shown here is derived from an EMBL/GenBank/DDBJ whole genome shotgun (WGS) entry which is preliminary data.</text>
</comment>
<evidence type="ECO:0000313" key="1">
    <source>
        <dbReference type="EMBL" id="KAF9643952.1"/>
    </source>
</evidence>
<accession>A0ACB6Z363</accession>
<reference evidence="1" key="1">
    <citation type="submission" date="2019-10" db="EMBL/GenBank/DDBJ databases">
        <authorList>
            <consortium name="DOE Joint Genome Institute"/>
            <person name="Kuo A."/>
            <person name="Miyauchi S."/>
            <person name="Kiss E."/>
            <person name="Drula E."/>
            <person name="Kohler A."/>
            <person name="Sanchez-Garcia M."/>
            <person name="Andreopoulos B."/>
            <person name="Barry K.W."/>
            <person name="Bonito G."/>
            <person name="Buee M."/>
            <person name="Carver A."/>
            <person name="Chen C."/>
            <person name="Cichocki N."/>
            <person name="Clum A."/>
            <person name="Culley D."/>
            <person name="Crous P.W."/>
            <person name="Fauchery L."/>
            <person name="Girlanda M."/>
            <person name="Hayes R."/>
            <person name="Keri Z."/>
            <person name="Labutti K."/>
            <person name="Lipzen A."/>
            <person name="Lombard V."/>
            <person name="Magnuson J."/>
            <person name="Maillard F."/>
            <person name="Morin E."/>
            <person name="Murat C."/>
            <person name="Nolan M."/>
            <person name="Ohm R."/>
            <person name="Pangilinan J."/>
            <person name="Pereira M."/>
            <person name="Perotto S."/>
            <person name="Peter M."/>
            <person name="Riley R."/>
            <person name="Sitrit Y."/>
            <person name="Stielow B."/>
            <person name="Szollosi G."/>
            <person name="Zifcakova L."/>
            <person name="Stursova M."/>
            <person name="Spatafora J.W."/>
            <person name="Tedersoo L."/>
            <person name="Vaario L.-M."/>
            <person name="Yamada A."/>
            <person name="Yan M."/>
            <person name="Wang P."/>
            <person name="Xu J."/>
            <person name="Bruns T."/>
            <person name="Baldrian P."/>
            <person name="Vilgalys R."/>
            <person name="Henrissat B."/>
            <person name="Grigoriev I.V."/>
            <person name="Hibbett D."/>
            <person name="Nagy L.G."/>
            <person name="Martin F.M."/>
        </authorList>
    </citation>
    <scope>NUCLEOTIDE SEQUENCE</scope>
    <source>
        <strain evidence="1">P2</strain>
    </source>
</reference>
<gene>
    <name evidence="1" type="ORF">BDM02DRAFT_1273955</name>
</gene>
<dbReference type="EMBL" id="MU118173">
    <property type="protein sequence ID" value="KAF9643952.1"/>
    <property type="molecule type" value="Genomic_DNA"/>
</dbReference>
<sequence>MSSFMAVCFWFRSTPLEALPQEHLDRPLRWTLRPAFFLRAIPHTATLVAGRELGHRSLIPIPKALTNTHPRKAHSSLCMRVPSPPLTTPRPSIRTLPKDTLIPSMLTILPLGGLRSLPSSIFFKRPRIPAPLARGLASGGATTSVRMWKQSEEMGPEAVHSLLHGGPPWSETV</sequence>
<keyword evidence="2" id="KW-1185">Reference proteome</keyword>
<proteinExistence type="predicted"/>
<reference evidence="1" key="2">
    <citation type="journal article" date="2020" name="Nat. Commun.">
        <title>Large-scale genome sequencing of mycorrhizal fungi provides insights into the early evolution of symbiotic traits.</title>
        <authorList>
            <person name="Miyauchi S."/>
            <person name="Kiss E."/>
            <person name="Kuo A."/>
            <person name="Drula E."/>
            <person name="Kohler A."/>
            <person name="Sanchez-Garcia M."/>
            <person name="Morin E."/>
            <person name="Andreopoulos B."/>
            <person name="Barry K.W."/>
            <person name="Bonito G."/>
            <person name="Buee M."/>
            <person name="Carver A."/>
            <person name="Chen C."/>
            <person name="Cichocki N."/>
            <person name="Clum A."/>
            <person name="Culley D."/>
            <person name="Crous P.W."/>
            <person name="Fauchery L."/>
            <person name="Girlanda M."/>
            <person name="Hayes R.D."/>
            <person name="Keri Z."/>
            <person name="LaButti K."/>
            <person name="Lipzen A."/>
            <person name="Lombard V."/>
            <person name="Magnuson J."/>
            <person name="Maillard F."/>
            <person name="Murat C."/>
            <person name="Nolan M."/>
            <person name="Ohm R.A."/>
            <person name="Pangilinan J."/>
            <person name="Pereira M.F."/>
            <person name="Perotto S."/>
            <person name="Peter M."/>
            <person name="Pfister S."/>
            <person name="Riley R."/>
            <person name="Sitrit Y."/>
            <person name="Stielow J.B."/>
            <person name="Szollosi G."/>
            <person name="Zifcakova L."/>
            <person name="Stursova M."/>
            <person name="Spatafora J.W."/>
            <person name="Tedersoo L."/>
            <person name="Vaario L.M."/>
            <person name="Yamada A."/>
            <person name="Yan M."/>
            <person name="Wang P."/>
            <person name="Xu J."/>
            <person name="Bruns T."/>
            <person name="Baldrian P."/>
            <person name="Vilgalys R."/>
            <person name="Dunand C."/>
            <person name="Henrissat B."/>
            <person name="Grigoriev I.V."/>
            <person name="Hibbett D."/>
            <person name="Nagy L.G."/>
            <person name="Martin F.M."/>
        </authorList>
    </citation>
    <scope>NUCLEOTIDE SEQUENCE</scope>
    <source>
        <strain evidence="1">P2</strain>
    </source>
</reference>